<keyword evidence="2" id="KW-0238">DNA-binding</keyword>
<evidence type="ECO:0000313" key="3">
    <source>
        <dbReference type="Proteomes" id="UP000077363"/>
    </source>
</evidence>
<dbReference type="PATRIC" id="fig|1182568.3.peg.2163"/>
<keyword evidence="3" id="KW-1185">Reference proteome</keyword>
<protein>
    <submittedName>
        <fullName evidence="2">DNA-binding protein</fullName>
    </submittedName>
</protein>
<gene>
    <name evidence="2" type="ORF">SU48_10410</name>
</gene>
<dbReference type="Proteomes" id="UP000077363">
    <property type="component" value="Chromosome"/>
</dbReference>
<dbReference type="GO" id="GO:0003677">
    <property type="term" value="F:DNA binding"/>
    <property type="evidence" value="ECO:0007669"/>
    <property type="project" value="UniProtKB-KW"/>
</dbReference>
<dbReference type="KEGG" id="dpu:SU48_10410"/>
<evidence type="ECO:0000313" key="2">
    <source>
        <dbReference type="EMBL" id="ANE44116.1"/>
    </source>
</evidence>
<dbReference type="SUPFAM" id="SSF46689">
    <property type="entry name" value="Homeodomain-like"/>
    <property type="match status" value="1"/>
</dbReference>
<sequence>MASWHPSKYTRAQLEERRLAALPFLQAGGQSNQQLADQFGVSIHTVYTWKERLKKQGSLEATVTPGRPGRLTPEQRQQIGTLLEEGAGAFGFPDETWTTPRVREVIGRRLGVWYHPDHVRKLLHGLGFSPQRPSKGALEQNETAVRTWVQTTRPAVEKKGCARRDPGVPG</sequence>
<dbReference type="InterPro" id="IPR009057">
    <property type="entry name" value="Homeodomain-like_sf"/>
</dbReference>
<dbReference type="Pfam" id="PF13384">
    <property type="entry name" value="HTH_23"/>
    <property type="match status" value="1"/>
</dbReference>
<proteinExistence type="predicted"/>
<name>A0A172TAZ8_9DEIO</name>
<feature type="domain" description="Winged helix-turn helix" evidence="1">
    <location>
        <begin position="94"/>
        <end position="151"/>
    </location>
</feature>
<reference evidence="2 3" key="1">
    <citation type="submission" date="2015-01" db="EMBL/GenBank/DDBJ databases">
        <title>Deinococcus puniceus/DY1/ whole genome sequencing.</title>
        <authorList>
            <person name="Kim M.K."/>
            <person name="Srinivasan S."/>
            <person name="Lee J.-J."/>
        </authorList>
    </citation>
    <scope>NUCLEOTIDE SEQUENCE [LARGE SCALE GENOMIC DNA]</scope>
    <source>
        <strain evidence="2 3">DY1</strain>
    </source>
</reference>
<dbReference type="InterPro" id="IPR025959">
    <property type="entry name" value="Winged_HTH_dom"/>
</dbReference>
<accession>A0A172TAZ8</accession>
<evidence type="ECO:0000259" key="1">
    <source>
        <dbReference type="Pfam" id="PF13592"/>
    </source>
</evidence>
<dbReference type="EMBL" id="CP011387">
    <property type="protein sequence ID" value="ANE44116.1"/>
    <property type="molecule type" value="Genomic_DNA"/>
</dbReference>
<dbReference type="AlphaFoldDB" id="A0A172TAZ8"/>
<organism evidence="2 3">
    <name type="scientific">Deinococcus puniceus</name>
    <dbReference type="NCBI Taxonomy" id="1182568"/>
    <lineage>
        <taxon>Bacteria</taxon>
        <taxon>Thermotogati</taxon>
        <taxon>Deinococcota</taxon>
        <taxon>Deinococci</taxon>
        <taxon>Deinococcales</taxon>
        <taxon>Deinococcaceae</taxon>
        <taxon>Deinococcus</taxon>
    </lineage>
</organism>
<dbReference type="Pfam" id="PF13592">
    <property type="entry name" value="HTH_33"/>
    <property type="match status" value="1"/>
</dbReference>
<dbReference type="STRING" id="1182568.SU48_10410"/>